<feature type="region of interest" description="Disordered" evidence="1">
    <location>
        <begin position="65"/>
        <end position="93"/>
    </location>
</feature>
<name>A0A1L7XWP6_9HELO</name>
<accession>A0A1L7XWP6</accession>
<evidence type="ECO:0000313" key="2">
    <source>
        <dbReference type="EMBL" id="CZR69395.1"/>
    </source>
</evidence>
<keyword evidence="3" id="KW-1185">Reference proteome</keyword>
<reference evidence="2 3" key="1">
    <citation type="submission" date="2016-03" db="EMBL/GenBank/DDBJ databases">
        <authorList>
            <person name="Ploux O."/>
        </authorList>
    </citation>
    <scope>NUCLEOTIDE SEQUENCE [LARGE SCALE GENOMIC DNA]</scope>
    <source>
        <strain evidence="2 3">UAMH 11012</strain>
    </source>
</reference>
<evidence type="ECO:0000313" key="3">
    <source>
        <dbReference type="Proteomes" id="UP000184330"/>
    </source>
</evidence>
<sequence length="108" mass="11649">MQFKSPQAQAKSVNDYAVKCGHFQKELAKLTKGISVDLQAVDRERPLVPAELDACGIFIPGAADVQGDEYGEGGEDGEDGEDGWGDDSYTPQPLVEKELAFEEQSGND</sequence>
<dbReference type="AlphaFoldDB" id="A0A1L7XWP6"/>
<proteinExistence type="predicted"/>
<organism evidence="2 3">
    <name type="scientific">Phialocephala subalpina</name>
    <dbReference type="NCBI Taxonomy" id="576137"/>
    <lineage>
        <taxon>Eukaryota</taxon>
        <taxon>Fungi</taxon>
        <taxon>Dikarya</taxon>
        <taxon>Ascomycota</taxon>
        <taxon>Pezizomycotina</taxon>
        <taxon>Leotiomycetes</taxon>
        <taxon>Helotiales</taxon>
        <taxon>Mollisiaceae</taxon>
        <taxon>Phialocephala</taxon>
        <taxon>Phialocephala fortinii species complex</taxon>
    </lineage>
</organism>
<feature type="compositionally biased region" description="Acidic residues" evidence="1">
    <location>
        <begin position="66"/>
        <end position="85"/>
    </location>
</feature>
<dbReference type="Proteomes" id="UP000184330">
    <property type="component" value="Unassembled WGS sequence"/>
</dbReference>
<gene>
    <name evidence="2" type="ORF">PAC_19295</name>
</gene>
<protein>
    <submittedName>
        <fullName evidence="2">Uncharacterized protein</fullName>
    </submittedName>
</protein>
<evidence type="ECO:0000256" key="1">
    <source>
        <dbReference type="SAM" id="MobiDB-lite"/>
    </source>
</evidence>
<dbReference type="EMBL" id="FJOG01000070">
    <property type="protein sequence ID" value="CZR69395.1"/>
    <property type="molecule type" value="Genomic_DNA"/>
</dbReference>